<protein>
    <recommendedName>
        <fullName evidence="2">alpha-galactosidase</fullName>
        <ecNumber evidence="2">3.2.1.22</ecNumber>
    </recommendedName>
</protein>
<organism evidence="4 5">
    <name type="scientific">Microthyrium microscopicum</name>
    <dbReference type="NCBI Taxonomy" id="703497"/>
    <lineage>
        <taxon>Eukaryota</taxon>
        <taxon>Fungi</taxon>
        <taxon>Dikarya</taxon>
        <taxon>Ascomycota</taxon>
        <taxon>Pezizomycotina</taxon>
        <taxon>Dothideomycetes</taxon>
        <taxon>Dothideomycetes incertae sedis</taxon>
        <taxon>Microthyriales</taxon>
        <taxon>Microthyriaceae</taxon>
        <taxon>Microthyrium</taxon>
    </lineage>
</organism>
<keyword evidence="4" id="KW-0378">Hydrolase</keyword>
<comment type="catalytic activity">
    <reaction evidence="1">
        <text>Hydrolysis of terminal, non-reducing alpha-D-galactose residues in alpha-D-galactosides, including galactose oligosaccharides, galactomannans and galactolipids.</text>
        <dbReference type="EC" id="3.2.1.22"/>
    </reaction>
</comment>
<dbReference type="InterPro" id="IPR004352">
    <property type="entry name" value="GH114_TIM-barrel"/>
</dbReference>
<dbReference type="GO" id="GO:0004557">
    <property type="term" value="F:alpha-galactosidase activity"/>
    <property type="evidence" value="ECO:0007669"/>
    <property type="project" value="UniProtKB-EC"/>
</dbReference>
<dbReference type="Pfam" id="PF03537">
    <property type="entry name" value="Glyco_hydro_114"/>
    <property type="match status" value="1"/>
</dbReference>
<evidence type="ECO:0000256" key="2">
    <source>
        <dbReference type="ARBA" id="ARBA00012755"/>
    </source>
</evidence>
<feature type="non-terminal residue" evidence="4">
    <location>
        <position position="1"/>
    </location>
</feature>
<accession>A0A6A6UQ13</accession>
<dbReference type="InterPro" id="IPR017853">
    <property type="entry name" value="GH"/>
</dbReference>
<dbReference type="InterPro" id="IPR013785">
    <property type="entry name" value="Aldolase_TIM"/>
</dbReference>
<evidence type="ECO:0000259" key="3">
    <source>
        <dbReference type="Pfam" id="PF03537"/>
    </source>
</evidence>
<evidence type="ECO:0000313" key="5">
    <source>
        <dbReference type="Proteomes" id="UP000799302"/>
    </source>
</evidence>
<dbReference type="PANTHER" id="PTHR35273:SF2">
    <property type="entry name" value="ALPHA-GALACTOSIDASE"/>
    <property type="match status" value="1"/>
</dbReference>
<dbReference type="Proteomes" id="UP000799302">
    <property type="component" value="Unassembled WGS sequence"/>
</dbReference>
<dbReference type="OrthoDB" id="2108802at2759"/>
<evidence type="ECO:0000256" key="1">
    <source>
        <dbReference type="ARBA" id="ARBA00001255"/>
    </source>
</evidence>
<dbReference type="SUPFAM" id="SSF51445">
    <property type="entry name" value="(Trans)glycosidases"/>
    <property type="match status" value="1"/>
</dbReference>
<feature type="non-terminal residue" evidence="4">
    <location>
        <position position="156"/>
    </location>
</feature>
<name>A0A6A6UQ13_9PEZI</name>
<dbReference type="AlphaFoldDB" id="A0A6A6UQ13"/>
<dbReference type="PANTHER" id="PTHR35273">
    <property type="entry name" value="ALPHA-1,4 POLYGALACTOSAMINIDASE, PUTATIVE (AFU_ORTHOLOGUE AFUA_3G07890)-RELATED"/>
    <property type="match status" value="1"/>
</dbReference>
<gene>
    <name evidence="4" type="ORF">BT63DRAFT_351720</name>
</gene>
<dbReference type="Gene3D" id="3.20.20.70">
    <property type="entry name" value="Aldolase class I"/>
    <property type="match status" value="1"/>
</dbReference>
<reference evidence="4" key="1">
    <citation type="journal article" date="2020" name="Stud. Mycol.">
        <title>101 Dothideomycetes genomes: a test case for predicting lifestyles and emergence of pathogens.</title>
        <authorList>
            <person name="Haridas S."/>
            <person name="Albert R."/>
            <person name="Binder M."/>
            <person name="Bloem J."/>
            <person name="Labutti K."/>
            <person name="Salamov A."/>
            <person name="Andreopoulos B."/>
            <person name="Baker S."/>
            <person name="Barry K."/>
            <person name="Bills G."/>
            <person name="Bluhm B."/>
            <person name="Cannon C."/>
            <person name="Castanera R."/>
            <person name="Culley D."/>
            <person name="Daum C."/>
            <person name="Ezra D."/>
            <person name="Gonzalez J."/>
            <person name="Henrissat B."/>
            <person name="Kuo A."/>
            <person name="Liang C."/>
            <person name="Lipzen A."/>
            <person name="Lutzoni F."/>
            <person name="Magnuson J."/>
            <person name="Mondo S."/>
            <person name="Nolan M."/>
            <person name="Ohm R."/>
            <person name="Pangilinan J."/>
            <person name="Park H.-J."/>
            <person name="Ramirez L."/>
            <person name="Alfaro M."/>
            <person name="Sun H."/>
            <person name="Tritt A."/>
            <person name="Yoshinaga Y."/>
            <person name="Zwiers L.-H."/>
            <person name="Turgeon B."/>
            <person name="Goodwin S."/>
            <person name="Spatafora J."/>
            <person name="Crous P."/>
            <person name="Grigoriev I."/>
        </authorList>
    </citation>
    <scope>NUCLEOTIDE SEQUENCE</scope>
    <source>
        <strain evidence="4">CBS 115976</strain>
    </source>
</reference>
<feature type="domain" description="Glycoside-hydrolase family GH114 TIM-barrel" evidence="3">
    <location>
        <begin position="1"/>
        <end position="156"/>
    </location>
</feature>
<proteinExistence type="predicted"/>
<dbReference type="EMBL" id="MU004231">
    <property type="protein sequence ID" value="KAF2673521.1"/>
    <property type="molecule type" value="Genomic_DNA"/>
</dbReference>
<sequence>ICYFSAGTSEDWRPDINQFNTSHMGAHLPLWPGERWLDIRQKEVLKIQKKRIRMAAQKGCDAVDPDNVDGFDNENGGGFKPPLTPKDTIKFMRHLSTYSRRHGMSIGLKNAVSVMPKLEKYVQFAVNEECITEDECEKYDSFMSPKRHRGKPVFHI</sequence>
<dbReference type="EC" id="3.2.1.22" evidence="2"/>
<keyword evidence="5" id="KW-1185">Reference proteome</keyword>
<evidence type="ECO:0000313" key="4">
    <source>
        <dbReference type="EMBL" id="KAF2673521.1"/>
    </source>
</evidence>